<dbReference type="InterPro" id="IPR042036">
    <property type="entry name" value="RRP8_N"/>
</dbReference>
<keyword evidence="5 9" id="KW-0489">Methyltransferase</keyword>
<keyword evidence="7 9" id="KW-0949">S-adenosyl-L-methionine</keyword>
<dbReference type="PANTHER" id="PTHR12787">
    <property type="entry name" value="RIBOSOMAL RNA-PROCESSING PROTEIN 8"/>
    <property type="match status" value="1"/>
</dbReference>
<dbReference type="Pfam" id="PF05148">
    <property type="entry name" value="Methyltransf_8"/>
    <property type="match status" value="1"/>
</dbReference>
<dbReference type="GO" id="GO:0032259">
    <property type="term" value="P:methylation"/>
    <property type="evidence" value="ECO:0007669"/>
    <property type="project" value="UniProtKB-KW"/>
</dbReference>
<comment type="caution">
    <text evidence="10">The sequence shown here is derived from an EMBL/GenBank/DDBJ whole genome shotgun (WGS) entry which is preliminary data.</text>
</comment>
<evidence type="ECO:0000256" key="6">
    <source>
        <dbReference type="ARBA" id="ARBA00022679"/>
    </source>
</evidence>
<proteinExistence type="inferred from homology"/>
<dbReference type="InterPro" id="IPR007823">
    <property type="entry name" value="RRP8"/>
</dbReference>
<comment type="similarity">
    <text evidence="2 9">Belongs to the methyltransferase superfamily. RRP8 family.</text>
</comment>
<protein>
    <recommendedName>
        <fullName evidence="3 9">Ribosomal RNA-processing protein 8</fullName>
        <ecNumber evidence="9">2.1.1.-</ecNumber>
    </recommendedName>
</protein>
<keyword evidence="11" id="KW-1185">Reference proteome</keyword>
<dbReference type="GO" id="GO:0046015">
    <property type="term" value="P:regulation of transcription by glucose"/>
    <property type="evidence" value="ECO:0007669"/>
    <property type="project" value="TreeGrafter"/>
</dbReference>
<gene>
    <name evidence="10" type="ORF">FGIG_11384</name>
</gene>
<dbReference type="EC" id="2.1.1.-" evidence="9"/>
<keyword evidence="6 9" id="KW-0808">Transferase</keyword>
<dbReference type="GO" id="GO:0005730">
    <property type="term" value="C:nucleolus"/>
    <property type="evidence" value="ECO:0007669"/>
    <property type="project" value="UniProtKB-SubCell"/>
</dbReference>
<evidence type="ECO:0000256" key="1">
    <source>
        <dbReference type="ARBA" id="ARBA00004604"/>
    </source>
</evidence>
<dbReference type="GO" id="GO:0033553">
    <property type="term" value="C:rDNA heterochromatin"/>
    <property type="evidence" value="ECO:0007669"/>
    <property type="project" value="TreeGrafter"/>
</dbReference>
<keyword evidence="8 9" id="KW-0539">Nucleus</keyword>
<evidence type="ECO:0000256" key="4">
    <source>
        <dbReference type="ARBA" id="ARBA00022552"/>
    </source>
</evidence>
<comment type="function">
    <text evidence="9">Probable methyltransferase required to silence rDNA.</text>
</comment>
<dbReference type="AlphaFoldDB" id="A0A504Y4J0"/>
<dbReference type="EMBL" id="SUNJ01015206">
    <property type="protein sequence ID" value="TPP55934.1"/>
    <property type="molecule type" value="Genomic_DNA"/>
</dbReference>
<reference evidence="10 11" key="1">
    <citation type="submission" date="2019-04" db="EMBL/GenBank/DDBJ databases">
        <title>Annotation for the trematode Fasciola gigantica.</title>
        <authorList>
            <person name="Choi Y.-J."/>
        </authorList>
    </citation>
    <scope>NUCLEOTIDE SEQUENCE [LARGE SCALE GENOMIC DNA]</scope>
    <source>
        <strain evidence="10">Uganda_cow_1</strain>
    </source>
</reference>
<keyword evidence="4 9" id="KW-0698">rRNA processing</keyword>
<dbReference type="FunFam" id="1.10.10.2150:FF:000001">
    <property type="entry name" value="Ribosomal RNA-processing protein 8"/>
    <property type="match status" value="1"/>
</dbReference>
<dbReference type="GO" id="GO:0042149">
    <property type="term" value="P:cellular response to glucose starvation"/>
    <property type="evidence" value="ECO:0007669"/>
    <property type="project" value="TreeGrafter"/>
</dbReference>
<dbReference type="InterPro" id="IPR029063">
    <property type="entry name" value="SAM-dependent_MTases_sf"/>
</dbReference>
<dbReference type="SUPFAM" id="SSF53335">
    <property type="entry name" value="S-adenosyl-L-methionine-dependent methyltransferases"/>
    <property type="match status" value="1"/>
</dbReference>
<evidence type="ECO:0000256" key="5">
    <source>
        <dbReference type="ARBA" id="ARBA00022603"/>
    </source>
</evidence>
<evidence type="ECO:0000313" key="10">
    <source>
        <dbReference type="EMBL" id="TPP55934.1"/>
    </source>
</evidence>
<dbReference type="PANTHER" id="PTHR12787:SF0">
    <property type="entry name" value="RIBOSOMAL RNA-PROCESSING PROTEIN 8"/>
    <property type="match status" value="1"/>
</dbReference>
<sequence>MRKSEIRKLKRLMKSAPKKVNTKRKVRKRSAKLCASDTGNLINGITKKTHSSDSFEALIHSSMFRFLNEKLYTCSSEEAMSLFEEDPKAFEVYHTGFQQQLAQWPDDPLLWILNYLNQVPDSEKKTRIADMGCGDARLALAVTGNKKVYSFDLIAVNKRVTACDMAHTPLKSSHVHFVIFCLSLMGINCRDFIYEANRILKTK</sequence>
<evidence type="ECO:0000313" key="11">
    <source>
        <dbReference type="Proteomes" id="UP000316759"/>
    </source>
</evidence>
<accession>A0A504Y4J0</accession>
<dbReference type="STRING" id="46835.A0A504Y4J0"/>
<evidence type="ECO:0000256" key="3">
    <source>
        <dbReference type="ARBA" id="ARBA00020203"/>
    </source>
</evidence>
<dbReference type="GO" id="GO:0005677">
    <property type="term" value="C:chromatin silencing complex"/>
    <property type="evidence" value="ECO:0007669"/>
    <property type="project" value="TreeGrafter"/>
</dbReference>
<dbReference type="Gene3D" id="1.10.10.2150">
    <property type="entry name" value="Ribosomal RNA-processing protein 8, N-terminal domain"/>
    <property type="match status" value="1"/>
</dbReference>
<comment type="subcellular location">
    <subcellularLocation>
        <location evidence="1 9">Nucleus</location>
        <location evidence="1 9">Nucleolus</location>
    </subcellularLocation>
</comment>
<evidence type="ECO:0000256" key="9">
    <source>
        <dbReference type="RuleBase" id="RU365074"/>
    </source>
</evidence>
<dbReference type="GO" id="GO:0006364">
    <property type="term" value="P:rRNA processing"/>
    <property type="evidence" value="ECO:0007669"/>
    <property type="project" value="UniProtKB-UniRule"/>
</dbReference>
<dbReference type="Proteomes" id="UP000316759">
    <property type="component" value="Unassembled WGS sequence"/>
</dbReference>
<dbReference type="GO" id="GO:0000183">
    <property type="term" value="P:rDNA heterochromatin formation"/>
    <property type="evidence" value="ECO:0007669"/>
    <property type="project" value="TreeGrafter"/>
</dbReference>
<dbReference type="GO" id="GO:0008168">
    <property type="term" value="F:methyltransferase activity"/>
    <property type="evidence" value="ECO:0007669"/>
    <property type="project" value="UniProtKB-KW"/>
</dbReference>
<evidence type="ECO:0000256" key="8">
    <source>
        <dbReference type="ARBA" id="ARBA00023242"/>
    </source>
</evidence>
<dbReference type="OrthoDB" id="10258825at2759"/>
<dbReference type="Gene3D" id="3.40.50.150">
    <property type="entry name" value="Vaccinia Virus protein VP39"/>
    <property type="match status" value="1"/>
</dbReference>
<evidence type="ECO:0000256" key="7">
    <source>
        <dbReference type="ARBA" id="ARBA00022691"/>
    </source>
</evidence>
<name>A0A504Y4J0_FASGI</name>
<evidence type="ECO:0000256" key="2">
    <source>
        <dbReference type="ARBA" id="ARBA00006301"/>
    </source>
</evidence>
<organism evidence="10 11">
    <name type="scientific">Fasciola gigantica</name>
    <name type="common">Giant liver fluke</name>
    <dbReference type="NCBI Taxonomy" id="46835"/>
    <lineage>
        <taxon>Eukaryota</taxon>
        <taxon>Metazoa</taxon>
        <taxon>Spiralia</taxon>
        <taxon>Lophotrochozoa</taxon>
        <taxon>Platyhelminthes</taxon>
        <taxon>Trematoda</taxon>
        <taxon>Digenea</taxon>
        <taxon>Plagiorchiida</taxon>
        <taxon>Echinostomata</taxon>
        <taxon>Echinostomatoidea</taxon>
        <taxon>Fasciolidae</taxon>
        <taxon>Fasciola</taxon>
    </lineage>
</organism>